<organism evidence="2">
    <name type="scientific">Eucalyptus grandis</name>
    <name type="common">Flooded gum</name>
    <dbReference type="NCBI Taxonomy" id="71139"/>
    <lineage>
        <taxon>Eukaryota</taxon>
        <taxon>Viridiplantae</taxon>
        <taxon>Streptophyta</taxon>
        <taxon>Embryophyta</taxon>
        <taxon>Tracheophyta</taxon>
        <taxon>Spermatophyta</taxon>
        <taxon>Magnoliopsida</taxon>
        <taxon>eudicotyledons</taxon>
        <taxon>Gunneridae</taxon>
        <taxon>Pentapetalae</taxon>
        <taxon>rosids</taxon>
        <taxon>malvids</taxon>
        <taxon>Myrtales</taxon>
        <taxon>Myrtaceae</taxon>
        <taxon>Myrtoideae</taxon>
        <taxon>Eucalypteae</taxon>
        <taxon>Eucalyptus</taxon>
    </lineage>
</organism>
<dbReference type="InParanoid" id="A0A058ZTE1"/>
<gene>
    <name evidence="2" type="ORF">EUGRSUZ_L01348</name>
</gene>
<dbReference type="AlphaFoldDB" id="A0A058ZTE1"/>
<evidence type="ECO:0000313" key="3">
    <source>
        <dbReference type="Proteomes" id="UP000030711"/>
    </source>
</evidence>
<dbReference type="EMBL" id="KK198937">
    <property type="protein sequence ID" value="KCW45052.1"/>
    <property type="molecule type" value="Genomic_DNA"/>
</dbReference>
<accession>A0A058ZTE1</accession>
<name>A0A058ZTE1_EUCGR</name>
<protein>
    <submittedName>
        <fullName evidence="2">Uncharacterized protein</fullName>
    </submittedName>
</protein>
<dbReference type="EMBL" id="MU848421">
    <property type="protein sequence ID" value="KAK2632595.1"/>
    <property type="molecule type" value="Genomic_DNA"/>
</dbReference>
<reference evidence="2" key="1">
    <citation type="submission" date="2013-07" db="EMBL/GenBank/DDBJ databases">
        <title>The genome of Eucalyptus grandis.</title>
        <authorList>
            <person name="Schmutz J."/>
            <person name="Hayes R."/>
            <person name="Myburg A."/>
            <person name="Tuskan G."/>
            <person name="Grattapaglia D."/>
            <person name="Rokhsar D.S."/>
        </authorList>
    </citation>
    <scope>NUCLEOTIDE SEQUENCE</scope>
    <source>
        <tissue evidence="2">Leaf extractions</tissue>
    </source>
</reference>
<reference evidence="1" key="2">
    <citation type="journal article" date="2014" name="Nature">
        <title>The genome of Eucalyptus grandis.</title>
        <authorList>
            <person name="Myburg A.A."/>
            <person name="Grattapaglia D."/>
            <person name="Tuskan G.A."/>
            <person name="Hellsten U."/>
            <person name="Hayes R.D."/>
            <person name="Grimwood J."/>
            <person name="Jenkins J."/>
            <person name="Lindquist E."/>
            <person name="Tice H."/>
            <person name="Bauer D."/>
            <person name="Goodstein D.M."/>
            <person name="Dubchak I."/>
            <person name="Poliakov A."/>
            <person name="Mizrachi E."/>
            <person name="Kullan A.R."/>
            <person name="Hussey S.G."/>
            <person name="Pinard D."/>
            <person name="van der Merwe K."/>
            <person name="Singh P."/>
            <person name="van Jaarsveld I."/>
            <person name="Silva-Junior O.B."/>
            <person name="Togawa R.C."/>
            <person name="Pappas M.R."/>
            <person name="Faria D.A."/>
            <person name="Sansaloni C.P."/>
            <person name="Petroli C.D."/>
            <person name="Yang X."/>
            <person name="Ranjan P."/>
            <person name="Tschaplinski T.J."/>
            <person name="Ye C.Y."/>
            <person name="Li T."/>
            <person name="Sterck L."/>
            <person name="Vanneste K."/>
            <person name="Murat F."/>
            <person name="Soler M."/>
            <person name="Clemente H.S."/>
            <person name="Saidi N."/>
            <person name="Cassan-Wang H."/>
            <person name="Dunand C."/>
            <person name="Hefer C.A."/>
            <person name="Bornberg-Bauer E."/>
            <person name="Kersting A.R."/>
            <person name="Vining K."/>
            <person name="Amarasinghe V."/>
            <person name="Ranik M."/>
            <person name="Naithani S."/>
            <person name="Elser J."/>
            <person name="Boyd A.E."/>
            <person name="Liston A."/>
            <person name="Spatafora J.W."/>
            <person name="Dharmwardhana P."/>
            <person name="Raja R."/>
            <person name="Sullivan C."/>
            <person name="Romanel E."/>
            <person name="Alves-Ferreira M."/>
            <person name="Kulheim C."/>
            <person name="Foley W."/>
            <person name="Carocha V."/>
            <person name="Paiva J."/>
            <person name="Kudrna D."/>
            <person name="Brommonschenkel S.H."/>
            <person name="Pasquali G."/>
            <person name="Byrne M."/>
            <person name="Rigault P."/>
            <person name="Tibbits J."/>
            <person name="Spokevicius A."/>
            <person name="Jones R.C."/>
            <person name="Steane D.A."/>
            <person name="Vaillancourt R.E."/>
            <person name="Potts B.M."/>
            <person name="Joubert F."/>
            <person name="Barry K."/>
            <person name="Pappas G.J."/>
            <person name="Strauss S.H."/>
            <person name="Jaiswal P."/>
            <person name="Grima-Pettenati J."/>
            <person name="Salse J."/>
            <person name="Van de Peer Y."/>
            <person name="Rokhsar D.S."/>
            <person name="Schmutz J."/>
        </authorList>
    </citation>
    <scope>NUCLEOTIDE SEQUENCE</scope>
    <source>
        <tissue evidence="1">Leaf extractions</tissue>
    </source>
</reference>
<evidence type="ECO:0000313" key="2">
    <source>
        <dbReference type="EMBL" id="KCW45052.1"/>
    </source>
</evidence>
<evidence type="ECO:0000313" key="1">
    <source>
        <dbReference type="EMBL" id="KAK2632595.1"/>
    </source>
</evidence>
<dbReference type="Proteomes" id="UP000030711">
    <property type="component" value="Unassembled WGS sequence"/>
</dbReference>
<dbReference type="Gramene" id="KCW45052">
    <property type="protein sequence ID" value="KCW45052"/>
    <property type="gene ID" value="EUGRSUZ_L01348"/>
</dbReference>
<proteinExistence type="predicted"/>
<reference evidence="1" key="3">
    <citation type="submission" date="2023-04" db="EMBL/GenBank/DDBJ databases">
        <title>WGS assembly of Eucalyptus grandis.</title>
        <authorList>
            <person name="Myburg A."/>
            <person name="Grattapaglia D."/>
            <person name="Tuskan G."/>
            <person name="Hellsten U."/>
            <person name="Hayes R."/>
            <person name="Grimwood J."/>
            <person name="Jenkins J."/>
            <person name="Lindquist E."/>
            <person name="Tice H."/>
            <person name="Bauer D."/>
            <person name="Goodstein D."/>
            <person name="Dubchak I."/>
            <person name="Poliakov A."/>
            <person name="Mizrachi E."/>
            <person name="Kullan A."/>
            <person name="Hussey S."/>
            <person name="Pinard D."/>
            <person name="Van D."/>
            <person name="Singh P."/>
            <person name="Van J."/>
            <person name="Silva-Junior O."/>
            <person name="Togawa R."/>
            <person name="Pappas M."/>
            <person name="Faria D."/>
            <person name="Sansaloni C."/>
            <person name="Petroli C."/>
            <person name="Yang X."/>
            <person name="Ranjan P."/>
            <person name="Tschaplinski T."/>
            <person name="Ye C."/>
            <person name="Li T."/>
            <person name="Sterck L."/>
            <person name="Vanneste K."/>
            <person name="Murat F."/>
            <person name="Soler M."/>
            <person name="Clemente H."/>
            <person name="Saidi N."/>
            <person name="Cassan-Wang H."/>
            <person name="Dunand C."/>
            <person name="Hefer C."/>
            <person name="Bornberg-Bauer E."/>
            <person name="Kersting A."/>
            <person name="Vining K."/>
            <person name="Amarasinghe V."/>
            <person name="Ranik M."/>
            <person name="Naithani S."/>
            <person name="Elser J."/>
            <person name="Boyd A."/>
            <person name="Liston A."/>
            <person name="Spatafora J."/>
            <person name="Dharmwardhana P."/>
            <person name="Raja R."/>
            <person name="Sullivan C."/>
            <person name="Romanel E."/>
            <person name="Alves-Ferreira M."/>
            <person name="Kulheim C."/>
            <person name="Foley W."/>
            <person name="Carocha V."/>
            <person name="Paiva J."/>
            <person name="Kudrna D."/>
            <person name="Brommonschenkel S."/>
            <person name="Pasquali G."/>
            <person name="Byrne M."/>
            <person name="Rigault P."/>
            <person name="Tibbits J."/>
            <person name="Spokevicius A."/>
            <person name="Jones R."/>
            <person name="Steane D."/>
            <person name="Vaillancourt R."/>
            <person name="Potts B."/>
            <person name="Joubert F."/>
            <person name="Barry K."/>
            <person name="Pappas G."/>
            <person name="Strauss S."/>
            <person name="Jaiswal P."/>
            <person name="Grima-Pettenati J."/>
            <person name="Salse J."/>
            <person name="Van D."/>
            <person name="Rokhsar D."/>
            <person name="Schmutz J."/>
        </authorList>
    </citation>
    <scope>NUCLEOTIDE SEQUENCE</scope>
    <source>
        <tissue evidence="1">Leaf extractions</tissue>
    </source>
</reference>
<reference evidence="1" key="4">
    <citation type="submission" date="2023-07" db="EMBL/GenBank/DDBJ databases">
        <authorList>
            <person name="Myburg A.A."/>
            <person name="Grattapaglia D."/>
            <person name="Tuskan G.A."/>
            <person name="Hellsten U."/>
            <person name="Hayes R.D."/>
            <person name="Grimwood J."/>
            <person name="Jenkins J."/>
            <person name="Lindquist E."/>
            <person name="Tice H."/>
            <person name="Bauer D."/>
            <person name="Goodstein D.M."/>
            <person name="Dubchak I."/>
            <person name="Poliakov A."/>
            <person name="Mizrachi E."/>
            <person name="Kullan A.R."/>
            <person name="Hussey S.G."/>
            <person name="Pinard D."/>
            <person name="Van D.M."/>
            <person name="Singh P."/>
            <person name="Van J.I."/>
            <person name="Silva-Junior O.B."/>
            <person name="Togawa R.C."/>
            <person name="Pappas M.R."/>
            <person name="Faria D.A."/>
            <person name="Sansaloni C.P."/>
            <person name="Petroli C.D."/>
            <person name="Yang X."/>
            <person name="Ranjan P."/>
            <person name="Tschaplinski T.J."/>
            <person name="Ye C.Y."/>
            <person name="Li T."/>
            <person name="Sterck L."/>
            <person name="Vanneste K."/>
            <person name="Murat F."/>
            <person name="Soler M."/>
            <person name="Clemente H.S."/>
            <person name="Saidi N."/>
            <person name="Cassan-Wang H."/>
            <person name="Dunand C."/>
            <person name="Hefer C.A."/>
            <person name="Bornberg-Bauer E."/>
            <person name="Kersting A.R."/>
            <person name="Vining K."/>
            <person name="Amarasinghe V."/>
            <person name="Ranik M."/>
            <person name="Naithani S."/>
            <person name="Elser J."/>
            <person name="Boyd A.E."/>
            <person name="Liston A."/>
            <person name="Spatafora J.W."/>
            <person name="Dharmwardhana P."/>
            <person name="Raja R."/>
            <person name="Sullivan C."/>
            <person name="Romanel E."/>
            <person name="Alves-Ferreira M."/>
            <person name="Kulheim C."/>
            <person name="Foley W."/>
            <person name="Carocha V."/>
            <person name="Paiva J."/>
            <person name="Kudrna D."/>
            <person name="Brommonschenkel S.H."/>
            <person name="Pasquali G."/>
            <person name="Byrne M."/>
            <person name="Rigault P."/>
            <person name="Tibbits J."/>
            <person name="Spokevicius A."/>
            <person name="Jones R.C."/>
            <person name="Steane D.A."/>
            <person name="Vaillancourt R.E."/>
            <person name="Potts B.M."/>
            <person name="Joubert F."/>
            <person name="Barry K."/>
            <person name="Pappas G.J."/>
            <person name="Strauss S.H."/>
            <person name="Jaiswal P."/>
            <person name="Grima-Pettenati J."/>
            <person name="Salse J."/>
            <person name="Van D.P."/>
            <person name="Rokhsar D.S."/>
            <person name="Schmutz J."/>
        </authorList>
    </citation>
    <scope>NUCLEOTIDE SEQUENCE</scope>
    <source>
        <tissue evidence="1">Leaf extractions</tissue>
    </source>
</reference>
<keyword evidence="3" id="KW-1185">Reference proteome</keyword>
<sequence length="110" mass="12150">MQQNQTTIEISANCIPSRCSDGCHGFAEEEDDLPLHLCCLTMPSFVLSMGVQQFGPQICSADLMIFSSRGISQQCCTRLFPFNLFHCHWLPVPLSIGDICGPHVTTETTN</sequence>